<dbReference type="RefSeq" id="WP_248345062.1">
    <property type="nucleotide sequence ID" value="NZ_AP025592.1"/>
</dbReference>
<feature type="modified residue" description="4-aspartylphosphate" evidence="2">
    <location>
        <position position="52"/>
    </location>
</feature>
<dbReference type="PROSITE" id="PS50110">
    <property type="entry name" value="RESPONSE_REGULATORY"/>
    <property type="match status" value="2"/>
</dbReference>
<reference evidence="5" key="1">
    <citation type="journal article" date="2022" name="Int. J. Syst. Evol. Microbiol.">
        <title>Anaeromyxobacter oryzae sp. nov., Anaeromyxobacter diazotrophicus sp. nov. and Anaeromyxobacter paludicola sp. nov., isolated from paddy soils.</title>
        <authorList>
            <person name="Itoh H."/>
            <person name="Xu Z."/>
            <person name="Mise K."/>
            <person name="Masuda Y."/>
            <person name="Ushijima N."/>
            <person name="Hayakawa C."/>
            <person name="Shiratori Y."/>
            <person name="Senoo K."/>
        </authorList>
    </citation>
    <scope>NUCLEOTIDE SEQUENCE [LARGE SCALE GENOMIC DNA]</scope>
    <source>
        <strain evidence="5">Red630</strain>
    </source>
</reference>
<dbReference type="Pfam" id="PF00072">
    <property type="entry name" value="Response_reg"/>
    <property type="match status" value="2"/>
</dbReference>
<protein>
    <recommendedName>
        <fullName evidence="3">Response regulatory domain-containing protein</fullName>
    </recommendedName>
</protein>
<dbReference type="CDD" id="cd00156">
    <property type="entry name" value="REC"/>
    <property type="match status" value="1"/>
</dbReference>
<feature type="modified residue" description="4-aspartylphosphate" evidence="2">
    <location>
        <position position="211"/>
    </location>
</feature>
<dbReference type="PANTHER" id="PTHR44591">
    <property type="entry name" value="STRESS RESPONSE REGULATOR PROTEIN 1"/>
    <property type="match status" value="1"/>
</dbReference>
<evidence type="ECO:0000256" key="1">
    <source>
        <dbReference type="ARBA" id="ARBA00022553"/>
    </source>
</evidence>
<gene>
    <name evidence="4" type="ORF">AMPC_11010</name>
</gene>
<accession>A0ABN6N476</accession>
<dbReference type="Gene3D" id="3.40.50.2300">
    <property type="match status" value="2"/>
</dbReference>
<dbReference type="SUPFAM" id="SSF52172">
    <property type="entry name" value="CheY-like"/>
    <property type="match status" value="2"/>
</dbReference>
<dbReference type="PANTHER" id="PTHR44591:SF25">
    <property type="entry name" value="CHEMOTAXIS TWO-COMPONENT RESPONSE REGULATOR"/>
    <property type="match status" value="1"/>
</dbReference>
<organism evidence="4 5">
    <name type="scientific">Anaeromyxobacter paludicola</name>
    <dbReference type="NCBI Taxonomy" id="2918171"/>
    <lineage>
        <taxon>Bacteria</taxon>
        <taxon>Pseudomonadati</taxon>
        <taxon>Myxococcota</taxon>
        <taxon>Myxococcia</taxon>
        <taxon>Myxococcales</taxon>
        <taxon>Cystobacterineae</taxon>
        <taxon>Anaeromyxobacteraceae</taxon>
        <taxon>Anaeromyxobacter</taxon>
    </lineage>
</organism>
<keyword evidence="1 2" id="KW-0597">Phosphoprotein</keyword>
<evidence type="ECO:0000259" key="3">
    <source>
        <dbReference type="PROSITE" id="PS50110"/>
    </source>
</evidence>
<proteinExistence type="predicted"/>
<feature type="domain" description="Response regulatory" evidence="3">
    <location>
        <begin position="3"/>
        <end position="117"/>
    </location>
</feature>
<dbReference type="InterPro" id="IPR050595">
    <property type="entry name" value="Bact_response_regulator"/>
</dbReference>
<evidence type="ECO:0000313" key="4">
    <source>
        <dbReference type="EMBL" id="BDG07988.1"/>
    </source>
</evidence>
<evidence type="ECO:0000313" key="5">
    <source>
        <dbReference type="Proteomes" id="UP001162734"/>
    </source>
</evidence>
<feature type="domain" description="Response regulatory" evidence="3">
    <location>
        <begin position="163"/>
        <end position="276"/>
    </location>
</feature>
<sequence length="396" mass="42341">MATILTVDDSRAVRTIVAKQVRELGFDVGEAEDGVQGLARLQEARFDLVLLDVTMPNMDGPTMLQTLRERGDKTPVIMLTSESKRSVVASALKQGITDYILKPFKPEELRSKILSVLQAAAPADALAAMNAAVGAPAGAAPAAPAAAAPSAAQPAAGAKGAMDLLVIDDMENVAKRLRQLLPQQLSLHGAVNAAQALQACREASFKVVLLDTEIPDVNSVVLMGQLRVLQPNAAFVALALRTTNDVVKEVKQQGFDDVFYKPFKPENIDDLVAQYFESSSDALSIQDNVVSMASFSGKPERLEKFYGRLTTMLPEALNQLANACYADMIFQVGQVPSDGDRLPRLVMGLVTQASSMGIEVSLVGSDEARKTLSGFDETKSLKFYPTLEEARAASGS</sequence>
<dbReference type="EMBL" id="AP025592">
    <property type="protein sequence ID" value="BDG07988.1"/>
    <property type="molecule type" value="Genomic_DNA"/>
</dbReference>
<evidence type="ECO:0000256" key="2">
    <source>
        <dbReference type="PROSITE-ProRule" id="PRU00169"/>
    </source>
</evidence>
<dbReference type="SMART" id="SM00448">
    <property type="entry name" value="REC"/>
    <property type="match status" value="2"/>
</dbReference>
<dbReference type="Proteomes" id="UP001162734">
    <property type="component" value="Chromosome"/>
</dbReference>
<name>A0ABN6N476_9BACT</name>
<keyword evidence="5" id="KW-1185">Reference proteome</keyword>
<dbReference type="InterPro" id="IPR001789">
    <property type="entry name" value="Sig_transdc_resp-reg_receiver"/>
</dbReference>
<dbReference type="InterPro" id="IPR011006">
    <property type="entry name" value="CheY-like_superfamily"/>
</dbReference>